<dbReference type="Proteomes" id="UP000585272">
    <property type="component" value="Unassembled WGS sequence"/>
</dbReference>
<feature type="transmembrane region" description="Helical" evidence="1">
    <location>
        <begin position="189"/>
        <end position="209"/>
    </location>
</feature>
<dbReference type="GO" id="GO:0140359">
    <property type="term" value="F:ABC-type transporter activity"/>
    <property type="evidence" value="ECO:0007669"/>
    <property type="project" value="InterPro"/>
</dbReference>
<feature type="transmembrane region" description="Helical" evidence="1">
    <location>
        <begin position="16"/>
        <end position="37"/>
    </location>
</feature>
<dbReference type="EMBL" id="JACHNU010000001">
    <property type="protein sequence ID" value="MBB4661483.1"/>
    <property type="molecule type" value="Genomic_DNA"/>
</dbReference>
<accession>A0A840IB64</accession>
<gene>
    <name evidence="2" type="ORF">BDZ31_001056</name>
</gene>
<protein>
    <submittedName>
        <fullName evidence="2">ABC-2 type transport system permease protein</fullName>
    </submittedName>
</protein>
<evidence type="ECO:0000313" key="3">
    <source>
        <dbReference type="Proteomes" id="UP000585272"/>
    </source>
</evidence>
<keyword evidence="1" id="KW-0472">Membrane</keyword>
<dbReference type="RefSeq" id="WP_183339692.1">
    <property type="nucleotide sequence ID" value="NZ_JACHNU010000001.1"/>
</dbReference>
<feature type="transmembrane region" description="Helical" evidence="1">
    <location>
        <begin position="156"/>
        <end position="177"/>
    </location>
</feature>
<keyword evidence="3" id="KW-1185">Reference proteome</keyword>
<keyword evidence="1" id="KW-1133">Transmembrane helix</keyword>
<evidence type="ECO:0000313" key="2">
    <source>
        <dbReference type="EMBL" id="MBB4661483.1"/>
    </source>
</evidence>
<dbReference type="GO" id="GO:0005886">
    <property type="term" value="C:plasma membrane"/>
    <property type="evidence" value="ECO:0007669"/>
    <property type="project" value="UniProtKB-SubCell"/>
</dbReference>
<comment type="caution">
    <text evidence="2">The sequence shown here is derived from an EMBL/GenBank/DDBJ whole genome shotgun (WGS) entry which is preliminary data.</text>
</comment>
<feature type="transmembrane region" description="Helical" evidence="1">
    <location>
        <begin position="238"/>
        <end position="256"/>
    </location>
</feature>
<sequence length="262" mass="27054">MPELALRTLRSERAAMIGWSLSTLALVAVVLAFWPSIEGDDTLTRSFGELPPSVQSAVGIADLGTPAGYLQGQLFSTLGPLIFLSFAIGRGARAIAGEEERGTMDLLLATPIHRARVVIEKAVALLAGLLALGLVTWLGLVAIGPLVDIDLSAGKLAAATAGNLLLGVLYGGIALCLSGATGRRGLSLGIAAGLAAAGFLYTSIAPFVAGLSDHLGFSPFQWAYGDEPLRNGADWGDFGLLLAGGLLFTALAVALFDRRDVR</sequence>
<dbReference type="AlphaFoldDB" id="A0A840IB64"/>
<dbReference type="PANTHER" id="PTHR37305">
    <property type="entry name" value="INTEGRAL MEMBRANE PROTEIN-RELATED"/>
    <property type="match status" value="1"/>
</dbReference>
<evidence type="ECO:0000256" key="1">
    <source>
        <dbReference type="SAM" id="Phobius"/>
    </source>
</evidence>
<feature type="transmembrane region" description="Helical" evidence="1">
    <location>
        <begin position="122"/>
        <end position="144"/>
    </location>
</feature>
<name>A0A840IB64_9ACTN</name>
<dbReference type="PANTHER" id="PTHR37305:SF1">
    <property type="entry name" value="MEMBRANE PROTEIN"/>
    <property type="match status" value="1"/>
</dbReference>
<dbReference type="Pfam" id="PF12679">
    <property type="entry name" value="ABC2_membrane_2"/>
    <property type="match status" value="1"/>
</dbReference>
<proteinExistence type="predicted"/>
<organism evidence="2 3">
    <name type="scientific">Conexibacter arvalis</name>
    <dbReference type="NCBI Taxonomy" id="912552"/>
    <lineage>
        <taxon>Bacteria</taxon>
        <taxon>Bacillati</taxon>
        <taxon>Actinomycetota</taxon>
        <taxon>Thermoleophilia</taxon>
        <taxon>Solirubrobacterales</taxon>
        <taxon>Conexibacteraceae</taxon>
        <taxon>Conexibacter</taxon>
    </lineage>
</organism>
<keyword evidence="1" id="KW-0812">Transmembrane</keyword>
<reference evidence="2 3" key="1">
    <citation type="submission" date="2020-08" db="EMBL/GenBank/DDBJ databases">
        <title>Genomic Encyclopedia of Archaeal and Bacterial Type Strains, Phase II (KMG-II): from individual species to whole genera.</title>
        <authorList>
            <person name="Goeker M."/>
        </authorList>
    </citation>
    <scope>NUCLEOTIDE SEQUENCE [LARGE SCALE GENOMIC DNA]</scope>
    <source>
        <strain evidence="2 3">DSM 23288</strain>
    </source>
</reference>